<keyword evidence="12" id="KW-0378">Hydrolase</keyword>
<feature type="domain" description="GDPGP1-like C-terminal" evidence="14">
    <location>
        <begin position="294"/>
        <end position="427"/>
    </location>
</feature>
<name>A0ABR0YS50_HUSHU</name>
<dbReference type="InterPro" id="IPR058866">
    <property type="entry name" value="GDPGP1_N"/>
</dbReference>
<keyword evidence="11" id="KW-0547">Nucleotide-binding</keyword>
<evidence type="ECO:0000256" key="5">
    <source>
        <dbReference type="ARBA" id="ARBA00012507"/>
    </source>
</evidence>
<evidence type="ECO:0000256" key="12">
    <source>
        <dbReference type="ARBA" id="ARBA00022801"/>
    </source>
</evidence>
<evidence type="ECO:0000256" key="4">
    <source>
        <dbReference type="ARBA" id="ARBA00006451"/>
    </source>
</evidence>
<evidence type="ECO:0000256" key="10">
    <source>
        <dbReference type="ARBA" id="ARBA00022695"/>
    </source>
</evidence>
<comment type="catalytic activity">
    <reaction evidence="1">
        <text>GDP-alpha-D-glucose + phosphate = alpha-D-glucose 1-phosphate + GDP + H(+)</text>
        <dbReference type="Rhea" id="RHEA:30387"/>
        <dbReference type="ChEBI" id="CHEBI:15378"/>
        <dbReference type="ChEBI" id="CHEBI:43474"/>
        <dbReference type="ChEBI" id="CHEBI:58189"/>
        <dbReference type="ChEBI" id="CHEBI:58601"/>
        <dbReference type="ChEBI" id="CHEBI:62230"/>
        <dbReference type="EC" id="2.7.7.78"/>
    </reaction>
</comment>
<keyword evidence="7" id="KW-0963">Cytoplasm</keyword>
<proteinExistence type="inferred from homology"/>
<dbReference type="EMBL" id="JAHFZB010000024">
    <property type="protein sequence ID" value="KAK6475045.1"/>
    <property type="molecule type" value="Genomic_DNA"/>
</dbReference>
<evidence type="ECO:0000256" key="1">
    <source>
        <dbReference type="ARBA" id="ARBA00000063"/>
    </source>
</evidence>
<feature type="domain" description="GDPGP1-like N-terminal" evidence="15">
    <location>
        <begin position="198"/>
        <end position="271"/>
    </location>
</feature>
<keyword evidence="10" id="KW-0548">Nucleotidyltransferase</keyword>
<feature type="compositionally biased region" description="Polar residues" evidence="13">
    <location>
        <begin position="164"/>
        <end position="180"/>
    </location>
</feature>
<organism evidence="16 17">
    <name type="scientific">Huso huso</name>
    <name type="common">Beluga</name>
    <name type="synonym">Acipenser huso</name>
    <dbReference type="NCBI Taxonomy" id="61971"/>
    <lineage>
        <taxon>Eukaryota</taxon>
        <taxon>Metazoa</taxon>
        <taxon>Chordata</taxon>
        <taxon>Craniata</taxon>
        <taxon>Vertebrata</taxon>
        <taxon>Euteleostomi</taxon>
        <taxon>Actinopterygii</taxon>
        <taxon>Chondrostei</taxon>
        <taxon>Acipenseriformes</taxon>
        <taxon>Acipenseridae</taxon>
        <taxon>Huso</taxon>
    </lineage>
</organism>
<comment type="similarity">
    <text evidence="4">Belongs to the GDPGP1 family.</text>
</comment>
<evidence type="ECO:0000259" key="14">
    <source>
        <dbReference type="Pfam" id="PF26216"/>
    </source>
</evidence>
<protein>
    <recommendedName>
        <fullName evidence="6">GDP-D-glucose phosphorylase 1</fullName>
        <ecNumber evidence="5">2.7.7.78</ecNumber>
    </recommendedName>
</protein>
<evidence type="ECO:0000256" key="8">
    <source>
        <dbReference type="ARBA" id="ARBA00022658"/>
    </source>
</evidence>
<dbReference type="Pfam" id="PF26217">
    <property type="entry name" value="GDPGP1_N"/>
    <property type="match status" value="2"/>
</dbReference>
<evidence type="ECO:0000256" key="11">
    <source>
        <dbReference type="ARBA" id="ARBA00022741"/>
    </source>
</evidence>
<keyword evidence="17" id="KW-1185">Reference proteome</keyword>
<dbReference type="InterPro" id="IPR026506">
    <property type="entry name" value="GDPGP"/>
</dbReference>
<evidence type="ECO:0000256" key="3">
    <source>
        <dbReference type="ARBA" id="ARBA00004496"/>
    </source>
</evidence>
<comment type="subcellular location">
    <subcellularLocation>
        <location evidence="3">Cytoplasm</location>
    </subcellularLocation>
</comment>
<keyword evidence="8" id="KW-0344">Guanine-nucleotide releasing factor</keyword>
<dbReference type="EC" id="2.7.7.78" evidence="5"/>
<reference evidence="16 17" key="1">
    <citation type="submission" date="2021-05" db="EMBL/GenBank/DDBJ databases">
        <authorList>
            <person name="Zahm M."/>
            <person name="Klopp C."/>
            <person name="Cabau C."/>
            <person name="Kuhl H."/>
            <person name="Suciu R."/>
            <person name="Ciorpac M."/>
            <person name="Holostenco D."/>
            <person name="Gessner J."/>
            <person name="Wuertz S."/>
            <person name="Hohne C."/>
            <person name="Stock M."/>
            <person name="Gislard M."/>
            <person name="Lluch J."/>
            <person name="Milhes M."/>
            <person name="Lampietro C."/>
            <person name="Lopez Roques C."/>
            <person name="Donnadieu C."/>
            <person name="Du K."/>
            <person name="Schartl M."/>
            <person name="Guiguen Y."/>
        </authorList>
    </citation>
    <scope>NUCLEOTIDE SEQUENCE [LARGE SCALE GENOMIC DNA]</scope>
    <source>
        <strain evidence="16">Hh-F2</strain>
        <tissue evidence="16">Blood</tissue>
    </source>
</reference>
<evidence type="ECO:0000256" key="9">
    <source>
        <dbReference type="ARBA" id="ARBA00022679"/>
    </source>
</evidence>
<keyword evidence="9" id="KW-0808">Transferase</keyword>
<evidence type="ECO:0000313" key="17">
    <source>
        <dbReference type="Proteomes" id="UP001369086"/>
    </source>
</evidence>
<feature type="domain" description="GDPGP1-like N-terminal" evidence="15">
    <location>
        <begin position="74"/>
        <end position="167"/>
    </location>
</feature>
<evidence type="ECO:0000259" key="15">
    <source>
        <dbReference type="Pfam" id="PF26217"/>
    </source>
</evidence>
<evidence type="ECO:0000313" key="16">
    <source>
        <dbReference type="EMBL" id="KAK6475045.1"/>
    </source>
</evidence>
<feature type="region of interest" description="Disordered" evidence="13">
    <location>
        <begin position="160"/>
        <end position="180"/>
    </location>
</feature>
<dbReference type="Pfam" id="PF26216">
    <property type="entry name" value="GDPGP1_C"/>
    <property type="match status" value="1"/>
</dbReference>
<evidence type="ECO:0000256" key="2">
    <source>
        <dbReference type="ARBA" id="ARBA00003049"/>
    </source>
</evidence>
<gene>
    <name evidence="16" type="ORF">HHUSO_G24454</name>
</gene>
<dbReference type="PANTHER" id="PTHR20884:SF8">
    <property type="entry name" value="GDP-D-GLUCOSE PHOSPHORYLASE 1"/>
    <property type="match status" value="1"/>
</dbReference>
<dbReference type="Proteomes" id="UP001369086">
    <property type="component" value="Unassembled WGS sequence"/>
</dbReference>
<dbReference type="InterPro" id="IPR058865">
    <property type="entry name" value="GDPGP1_C"/>
</dbReference>
<dbReference type="PANTHER" id="PTHR20884">
    <property type="entry name" value="GDP-D-GLUCOSE PHOSPHORYLASE 1"/>
    <property type="match status" value="1"/>
</dbReference>
<evidence type="ECO:0000256" key="7">
    <source>
        <dbReference type="ARBA" id="ARBA00022490"/>
    </source>
</evidence>
<sequence>MSAHCANACSATGVEKIETGTTVSEQTELHVCNSPTHEFVYSDRDFIRSGVLWLDKHRVGLNSDCGAGCQPLSRFDLTLRLGWLEKEQLGFFRYHLGDLQTKILPGPHGFVAQLNIQRGKERRKPQEIQSIRQSFNPNQFNFNKIEPGEILFEIRKENKHEPSTEPQFSRVSNGQSVSGTDAAQIDPNGPAYLDGGVTHTKTLVVINVSPLEFGHCLIIPEPSLCLPQVLTRDVVRIGIESVLLSSHPGFRVGFNSLGAFASVNHLHLHGYYLDHMLRIESARTEPLCPGQAFHLLSDTPAGFLFYTEGECLGALIHNICKVTDCLVEKNIAHNLFVTRGRPPGTSLHSGPSRPGIRVIIWPRLSCFGAKEETAFNVALCELAGHLPFKNRQDFDTITEAEVTEIVQKYLLPEKEFSMLQSQLMHLLHE</sequence>
<accession>A0ABR0YS50</accession>
<comment type="function">
    <text evidence="2">Specific and highly efficient GDP-D-glucose phosphorylase regulating the levels of GDP-D-glucose in cells.</text>
</comment>
<comment type="caution">
    <text evidence="16">The sequence shown here is derived from an EMBL/GenBank/DDBJ whole genome shotgun (WGS) entry which is preliminary data.</text>
</comment>
<evidence type="ECO:0000256" key="6">
    <source>
        <dbReference type="ARBA" id="ARBA00018857"/>
    </source>
</evidence>
<evidence type="ECO:0000256" key="13">
    <source>
        <dbReference type="SAM" id="MobiDB-lite"/>
    </source>
</evidence>